<dbReference type="RefSeq" id="WP_204864119.1">
    <property type="nucleotide sequence ID" value="NZ_JACJKH010000013.1"/>
</dbReference>
<organism evidence="3 4">
    <name type="scientific">Drancourtella massiliensis</name>
    <dbReference type="NCBI Taxonomy" id="1632013"/>
    <lineage>
        <taxon>Bacteria</taxon>
        <taxon>Bacillati</taxon>
        <taxon>Bacillota</taxon>
        <taxon>Clostridia</taxon>
        <taxon>Eubacteriales</taxon>
        <taxon>Oscillospiraceae</taxon>
        <taxon>Drancourtella</taxon>
    </lineage>
</organism>
<keyword evidence="1" id="KW-0472">Membrane</keyword>
<comment type="caution">
    <text evidence="3">The sequence shown here is derived from an EMBL/GenBank/DDBJ whole genome shotgun (WGS) entry which is preliminary data.</text>
</comment>
<evidence type="ECO:0000313" key="4">
    <source>
        <dbReference type="Proteomes" id="UP000775686"/>
    </source>
</evidence>
<keyword evidence="1" id="KW-1133">Transmembrane helix</keyword>
<feature type="transmembrane region" description="Helical" evidence="1">
    <location>
        <begin position="140"/>
        <end position="163"/>
    </location>
</feature>
<proteinExistence type="predicted"/>
<reference evidence="3 4" key="1">
    <citation type="journal article" date="2021" name="Sci. Rep.">
        <title>The distribution of antibiotic resistance genes in chicken gut microbiota commensals.</title>
        <authorList>
            <person name="Juricova H."/>
            <person name="Matiasovicova J."/>
            <person name="Kubasova T."/>
            <person name="Cejkova D."/>
            <person name="Rychlik I."/>
        </authorList>
    </citation>
    <scope>NUCLEOTIDE SEQUENCE [LARGE SCALE GENOMIC DNA]</scope>
    <source>
        <strain evidence="3 4">An770</strain>
    </source>
</reference>
<feature type="transmembrane region" description="Helical" evidence="1">
    <location>
        <begin position="169"/>
        <end position="189"/>
    </location>
</feature>
<evidence type="ECO:0000313" key="3">
    <source>
        <dbReference type="EMBL" id="MBM6744337.1"/>
    </source>
</evidence>
<gene>
    <name evidence="3" type="ORF">H6A32_08455</name>
</gene>
<dbReference type="InterPro" id="IPR006976">
    <property type="entry name" value="VanZ-like"/>
</dbReference>
<feature type="domain" description="VanZ-like" evidence="2">
    <location>
        <begin position="88"/>
        <end position="185"/>
    </location>
</feature>
<evidence type="ECO:0000259" key="2">
    <source>
        <dbReference type="Pfam" id="PF04892"/>
    </source>
</evidence>
<feature type="transmembrane region" description="Helical" evidence="1">
    <location>
        <begin position="109"/>
        <end position="128"/>
    </location>
</feature>
<sequence length="194" mass="22888">MIFDLFNSFGNYLLTVFHQNLLVVTILTFLTSLNYIAFEKYGFKKILKDSLRKIRADKRFRRIVVFLFYFFWILSITLLTRTLIQSPYNHVLDGWVITMDSNGNWDYDVLSNFILFIPLILLLFRAFPEFNKGFKSIIKTSIATSFSFSFFIECWQLFFAIGTFQFSDIFYNTIGGLLGGLIYFISVNYKTNKK</sequence>
<accession>A0ABS2EHK1</accession>
<keyword evidence="4" id="KW-1185">Reference proteome</keyword>
<feature type="transmembrane region" description="Helical" evidence="1">
    <location>
        <begin position="59"/>
        <end position="79"/>
    </location>
</feature>
<dbReference type="Proteomes" id="UP000775686">
    <property type="component" value="Unassembled WGS sequence"/>
</dbReference>
<protein>
    <submittedName>
        <fullName evidence="3">VanZ family protein</fullName>
    </submittedName>
</protein>
<dbReference type="Pfam" id="PF04892">
    <property type="entry name" value="VanZ"/>
    <property type="match status" value="1"/>
</dbReference>
<feature type="transmembrane region" description="Helical" evidence="1">
    <location>
        <begin position="20"/>
        <end position="38"/>
    </location>
</feature>
<evidence type="ECO:0000256" key="1">
    <source>
        <dbReference type="SAM" id="Phobius"/>
    </source>
</evidence>
<keyword evidence="1" id="KW-0812">Transmembrane</keyword>
<dbReference type="EMBL" id="JACJKH010000013">
    <property type="protein sequence ID" value="MBM6744337.1"/>
    <property type="molecule type" value="Genomic_DNA"/>
</dbReference>
<name>A0ABS2EHK1_9FIRM</name>